<gene>
    <name evidence="1" type="ORF">PIB30_079937</name>
</gene>
<evidence type="ECO:0000313" key="1">
    <source>
        <dbReference type="EMBL" id="MED6212089.1"/>
    </source>
</evidence>
<accession>A0ABU6YPI1</accession>
<sequence length="74" mass="8066">MSQHRTDSIAVARARPMSAFACRCYSTVSSPSSHRICSSSVKVMEATGGSVQSCNDTWSLLWLPIDLILEDAMD</sequence>
<proteinExistence type="predicted"/>
<organism evidence="1 2">
    <name type="scientific">Stylosanthes scabra</name>
    <dbReference type="NCBI Taxonomy" id="79078"/>
    <lineage>
        <taxon>Eukaryota</taxon>
        <taxon>Viridiplantae</taxon>
        <taxon>Streptophyta</taxon>
        <taxon>Embryophyta</taxon>
        <taxon>Tracheophyta</taxon>
        <taxon>Spermatophyta</taxon>
        <taxon>Magnoliopsida</taxon>
        <taxon>eudicotyledons</taxon>
        <taxon>Gunneridae</taxon>
        <taxon>Pentapetalae</taxon>
        <taxon>rosids</taxon>
        <taxon>fabids</taxon>
        <taxon>Fabales</taxon>
        <taxon>Fabaceae</taxon>
        <taxon>Papilionoideae</taxon>
        <taxon>50 kb inversion clade</taxon>
        <taxon>dalbergioids sensu lato</taxon>
        <taxon>Dalbergieae</taxon>
        <taxon>Pterocarpus clade</taxon>
        <taxon>Stylosanthes</taxon>
    </lineage>
</organism>
<keyword evidence="2" id="KW-1185">Reference proteome</keyword>
<name>A0ABU6YPI1_9FABA</name>
<comment type="caution">
    <text evidence="1">The sequence shown here is derived from an EMBL/GenBank/DDBJ whole genome shotgun (WGS) entry which is preliminary data.</text>
</comment>
<reference evidence="1 2" key="1">
    <citation type="journal article" date="2023" name="Plants (Basel)">
        <title>Bridging the Gap: Combining Genomics and Transcriptomics Approaches to Understand Stylosanthes scabra, an Orphan Legume from the Brazilian Caatinga.</title>
        <authorList>
            <person name="Ferreira-Neto J.R.C."/>
            <person name="da Silva M.D."/>
            <person name="Binneck E."/>
            <person name="de Melo N.F."/>
            <person name="da Silva R.H."/>
            <person name="de Melo A.L.T.M."/>
            <person name="Pandolfi V."/>
            <person name="Bustamante F.O."/>
            <person name="Brasileiro-Vidal A.C."/>
            <person name="Benko-Iseppon A.M."/>
        </authorList>
    </citation>
    <scope>NUCLEOTIDE SEQUENCE [LARGE SCALE GENOMIC DNA]</scope>
    <source>
        <tissue evidence="1">Leaves</tissue>
    </source>
</reference>
<evidence type="ECO:0000313" key="2">
    <source>
        <dbReference type="Proteomes" id="UP001341840"/>
    </source>
</evidence>
<protein>
    <submittedName>
        <fullName evidence="1">Uncharacterized protein</fullName>
    </submittedName>
</protein>
<dbReference type="EMBL" id="JASCZI010242804">
    <property type="protein sequence ID" value="MED6212089.1"/>
    <property type="molecule type" value="Genomic_DNA"/>
</dbReference>
<dbReference type="Proteomes" id="UP001341840">
    <property type="component" value="Unassembled WGS sequence"/>
</dbReference>